<dbReference type="Pfam" id="PF01036">
    <property type="entry name" value="Bac_rhodopsin"/>
    <property type="match status" value="1"/>
</dbReference>
<evidence type="ECO:0000256" key="4">
    <source>
        <dbReference type="ARBA" id="ARBA00022606"/>
    </source>
</evidence>
<proteinExistence type="inferred from homology"/>
<comment type="similarity">
    <text evidence="2">Belongs to the archaeal/bacterial/fungal opsin family.</text>
</comment>
<name>A0A0G9MK34_9SPHN</name>
<evidence type="ECO:0000256" key="7">
    <source>
        <dbReference type="ARBA" id="ARBA00022989"/>
    </source>
</evidence>
<dbReference type="SUPFAM" id="SSF81321">
    <property type="entry name" value="Family A G protein-coupled receptor-like"/>
    <property type="match status" value="1"/>
</dbReference>
<evidence type="ECO:0000313" key="12">
    <source>
        <dbReference type="Proteomes" id="UP000053070"/>
    </source>
</evidence>
<dbReference type="Gene3D" id="1.20.1070.10">
    <property type="entry name" value="Rhodopsin 7-helix transmembrane proteins"/>
    <property type="match status" value="1"/>
</dbReference>
<evidence type="ECO:0000256" key="9">
    <source>
        <dbReference type="ARBA" id="ARBA00023136"/>
    </source>
</evidence>
<reference evidence="11 12" key="1">
    <citation type="submission" date="2015-04" db="EMBL/GenBank/DDBJ databases">
        <title>The draft genome sequence of Erythrobacr gangjinensis K7-2.</title>
        <authorList>
            <person name="Zhuang L."/>
            <person name="Liu Y."/>
            <person name="Shao Z."/>
        </authorList>
    </citation>
    <scope>NUCLEOTIDE SEQUENCE [LARGE SCALE GENOMIC DNA]</scope>
    <source>
        <strain evidence="11 12">K7-2</strain>
    </source>
</reference>
<dbReference type="InterPro" id="IPR001425">
    <property type="entry name" value="Arc/bac/fun_rhodopsins"/>
</dbReference>
<evidence type="ECO:0000256" key="2">
    <source>
        <dbReference type="ARBA" id="ARBA00008130"/>
    </source>
</evidence>
<evidence type="ECO:0000256" key="3">
    <source>
        <dbReference type="ARBA" id="ARBA00022543"/>
    </source>
</evidence>
<dbReference type="GO" id="GO:0009881">
    <property type="term" value="F:photoreceptor activity"/>
    <property type="evidence" value="ECO:0007669"/>
    <property type="project" value="UniProtKB-KW"/>
</dbReference>
<sequence length="296" mass="32591">MVPVEAQLPAESANGALTGSIENLIPLTAGEYTTGSLILMVSYGAHFAFILYFLFAAMQVAPRYRLVPIMSALVMASAGLSLFREFSLWEASYAFDGAMYQPLAEGNSFTNAFRYGNWTITVPILLTQLPIAFALARPDLHKRALRMIIPGVLMIWTGLYGQFGETGDWSRLNIWGVISTVFFVWLIIEVRGVITAGIANSPPAISAWPRRLFWYFLATWGIYPIAYALPQLGFTGDIVVTRQLLFSIADISTKLIFGIILSRYVLRRSALEGYVPAAEALSTEPVASKVASQRGD</sequence>
<dbReference type="GO" id="GO:0007602">
    <property type="term" value="P:phototransduction"/>
    <property type="evidence" value="ECO:0007669"/>
    <property type="project" value="UniProtKB-KW"/>
</dbReference>
<keyword evidence="5" id="KW-0812">Transmembrane</keyword>
<dbReference type="Proteomes" id="UP000053070">
    <property type="component" value="Unassembled WGS sequence"/>
</dbReference>
<keyword evidence="12" id="KW-1185">Reference proteome</keyword>
<protein>
    <submittedName>
        <fullName evidence="11">Rhodopsin</fullName>
    </submittedName>
</protein>
<evidence type="ECO:0000256" key="1">
    <source>
        <dbReference type="ARBA" id="ARBA00004141"/>
    </source>
</evidence>
<dbReference type="EMBL" id="LBHC01000003">
    <property type="protein sequence ID" value="KLE31050.1"/>
    <property type="molecule type" value="Genomic_DNA"/>
</dbReference>
<evidence type="ECO:0000256" key="10">
    <source>
        <dbReference type="ARBA" id="ARBA00023170"/>
    </source>
</evidence>
<gene>
    <name evidence="11" type="ORF">AAW01_12405</name>
</gene>
<dbReference type="OrthoDB" id="70408at2"/>
<evidence type="ECO:0000256" key="6">
    <source>
        <dbReference type="ARBA" id="ARBA00022925"/>
    </source>
</evidence>
<evidence type="ECO:0000256" key="5">
    <source>
        <dbReference type="ARBA" id="ARBA00022692"/>
    </source>
</evidence>
<keyword evidence="4" id="KW-0716">Sensory transduction</keyword>
<keyword evidence="9" id="KW-0472">Membrane</keyword>
<dbReference type="PANTHER" id="PTHR28286:SF2">
    <property type="entry name" value="BACTERIORHODOPSIN _OPSIN, NOPA (EUROFUNG)"/>
    <property type="match status" value="1"/>
</dbReference>
<dbReference type="PRINTS" id="PR00251">
    <property type="entry name" value="BACTRLOPSIN"/>
</dbReference>
<keyword evidence="6" id="KW-0681">Retinal protein</keyword>
<keyword evidence="3" id="KW-0600">Photoreceptor protein</keyword>
<keyword evidence="7" id="KW-1133">Transmembrane helix</keyword>
<dbReference type="PATRIC" id="fig|502682.8.peg.2531"/>
<accession>A0A0G9MK34</accession>
<comment type="subcellular location">
    <subcellularLocation>
        <location evidence="1">Membrane</location>
        <topology evidence="1">Multi-pass membrane protein</topology>
    </subcellularLocation>
</comment>
<dbReference type="GO" id="GO:0016020">
    <property type="term" value="C:membrane"/>
    <property type="evidence" value="ECO:0007669"/>
    <property type="project" value="UniProtKB-SubCell"/>
</dbReference>
<dbReference type="KEGG" id="egn:BMF35_b0119"/>
<keyword evidence="8" id="KW-0157">Chromophore</keyword>
<dbReference type="STRING" id="502682.BMF35_b0119"/>
<dbReference type="RefSeq" id="WP_047007760.1">
    <property type="nucleotide sequence ID" value="NZ_CP018098.1"/>
</dbReference>
<dbReference type="AlphaFoldDB" id="A0A0G9MK34"/>
<evidence type="ECO:0000313" key="11">
    <source>
        <dbReference type="EMBL" id="KLE31050.1"/>
    </source>
</evidence>
<comment type="caution">
    <text evidence="11">The sequence shown here is derived from an EMBL/GenBank/DDBJ whole genome shotgun (WGS) entry which is preliminary data.</text>
</comment>
<organism evidence="11 12">
    <name type="scientific">Aurantiacibacter gangjinensis</name>
    <dbReference type="NCBI Taxonomy" id="502682"/>
    <lineage>
        <taxon>Bacteria</taxon>
        <taxon>Pseudomonadati</taxon>
        <taxon>Pseudomonadota</taxon>
        <taxon>Alphaproteobacteria</taxon>
        <taxon>Sphingomonadales</taxon>
        <taxon>Erythrobacteraceae</taxon>
        <taxon>Aurantiacibacter</taxon>
    </lineage>
</organism>
<dbReference type="PANTHER" id="PTHR28286">
    <property type="match status" value="1"/>
</dbReference>
<dbReference type="SMART" id="SM01021">
    <property type="entry name" value="Bac_rhodopsin"/>
    <property type="match status" value="1"/>
</dbReference>
<keyword evidence="10" id="KW-0675">Receptor</keyword>
<evidence type="ECO:0000256" key="8">
    <source>
        <dbReference type="ARBA" id="ARBA00022991"/>
    </source>
</evidence>